<evidence type="ECO:0000256" key="2">
    <source>
        <dbReference type="ARBA" id="ARBA00022475"/>
    </source>
</evidence>
<dbReference type="RefSeq" id="WP_218317129.1">
    <property type="nucleotide sequence ID" value="NZ_JAGSPB010000002.1"/>
</dbReference>
<dbReference type="InterPro" id="IPR010432">
    <property type="entry name" value="RDD"/>
</dbReference>
<evidence type="ECO:0000259" key="7">
    <source>
        <dbReference type="Pfam" id="PF06271"/>
    </source>
</evidence>
<feature type="transmembrane region" description="Helical" evidence="6">
    <location>
        <begin position="44"/>
        <end position="64"/>
    </location>
</feature>
<feature type="transmembrane region" description="Helical" evidence="6">
    <location>
        <begin position="12"/>
        <end position="38"/>
    </location>
</feature>
<feature type="domain" description="RDD" evidence="7">
    <location>
        <begin position="3"/>
        <end position="128"/>
    </location>
</feature>
<keyword evidence="5 6" id="KW-0472">Membrane</keyword>
<comment type="subcellular location">
    <subcellularLocation>
        <location evidence="1">Cell membrane</location>
        <topology evidence="1">Multi-pass membrane protein</topology>
    </subcellularLocation>
</comment>
<evidence type="ECO:0000313" key="8">
    <source>
        <dbReference type="EMBL" id="MBV7266546.1"/>
    </source>
</evidence>
<keyword evidence="2" id="KW-1003">Cell membrane</keyword>
<dbReference type="Pfam" id="PF06271">
    <property type="entry name" value="RDD"/>
    <property type="match status" value="1"/>
</dbReference>
<evidence type="ECO:0000256" key="3">
    <source>
        <dbReference type="ARBA" id="ARBA00022692"/>
    </source>
</evidence>
<evidence type="ECO:0000256" key="5">
    <source>
        <dbReference type="ARBA" id="ARBA00023136"/>
    </source>
</evidence>
<sequence>MIYAGFWIRLLAYIIDTVILALVGVVLGVLTGVALFSTGADAELGAFDLISLVIGIAYFVGFEASHMQGTPGKRALGLIVTDTDGRRISALRAAGRYFAKILSAIILLIGFIMAAFTERKQGLHDLIASTLVLKAAPGEGAVDMSVFE</sequence>
<protein>
    <submittedName>
        <fullName evidence="8">RDD family protein</fullName>
    </submittedName>
</protein>
<evidence type="ECO:0000256" key="1">
    <source>
        <dbReference type="ARBA" id="ARBA00004651"/>
    </source>
</evidence>
<accession>A0ABS6SND5</accession>
<dbReference type="EMBL" id="JAGSPB010000002">
    <property type="protein sequence ID" value="MBV7266546.1"/>
    <property type="molecule type" value="Genomic_DNA"/>
</dbReference>
<gene>
    <name evidence="8" type="ORF">KCG45_10185</name>
</gene>
<keyword evidence="9" id="KW-1185">Reference proteome</keyword>
<comment type="caution">
    <text evidence="8">The sequence shown here is derived from an EMBL/GenBank/DDBJ whole genome shotgun (WGS) entry which is preliminary data.</text>
</comment>
<evidence type="ECO:0000256" key="4">
    <source>
        <dbReference type="ARBA" id="ARBA00022989"/>
    </source>
</evidence>
<name>A0ABS6SND5_9SPHN</name>
<dbReference type="InterPro" id="IPR051791">
    <property type="entry name" value="Pra-immunoreactive"/>
</dbReference>
<evidence type="ECO:0000256" key="6">
    <source>
        <dbReference type="SAM" id="Phobius"/>
    </source>
</evidence>
<dbReference type="PANTHER" id="PTHR36115">
    <property type="entry name" value="PROLINE-RICH ANTIGEN HOMOLOG-RELATED"/>
    <property type="match status" value="1"/>
</dbReference>
<organism evidence="8 9">
    <name type="scientific">Erythrobacter ani</name>
    <dbReference type="NCBI Taxonomy" id="2827235"/>
    <lineage>
        <taxon>Bacteria</taxon>
        <taxon>Pseudomonadati</taxon>
        <taxon>Pseudomonadota</taxon>
        <taxon>Alphaproteobacteria</taxon>
        <taxon>Sphingomonadales</taxon>
        <taxon>Erythrobacteraceae</taxon>
        <taxon>Erythrobacter/Porphyrobacter group</taxon>
        <taxon>Erythrobacter</taxon>
    </lineage>
</organism>
<keyword evidence="4 6" id="KW-1133">Transmembrane helix</keyword>
<keyword evidence="3 6" id="KW-0812">Transmembrane</keyword>
<reference evidence="8 9" key="1">
    <citation type="submission" date="2021-04" db="EMBL/GenBank/DDBJ databases">
        <authorList>
            <person name="Pira H."/>
            <person name="Risdian C."/>
            <person name="Wink J."/>
        </authorList>
    </citation>
    <scope>NUCLEOTIDE SEQUENCE [LARGE SCALE GENOMIC DNA]</scope>
    <source>
        <strain evidence="8 9">WH131</strain>
    </source>
</reference>
<dbReference type="Proteomes" id="UP000699975">
    <property type="component" value="Unassembled WGS sequence"/>
</dbReference>
<evidence type="ECO:0000313" key="9">
    <source>
        <dbReference type="Proteomes" id="UP000699975"/>
    </source>
</evidence>
<dbReference type="PANTHER" id="PTHR36115:SF9">
    <property type="entry name" value="LMO1584 PROTEIN"/>
    <property type="match status" value="1"/>
</dbReference>
<proteinExistence type="predicted"/>
<feature type="transmembrane region" description="Helical" evidence="6">
    <location>
        <begin position="97"/>
        <end position="116"/>
    </location>
</feature>